<evidence type="ECO:0000256" key="1">
    <source>
        <dbReference type="ARBA" id="ARBA00023015"/>
    </source>
</evidence>
<feature type="domain" description="HTH iclR-type" evidence="4">
    <location>
        <begin position="13"/>
        <end position="75"/>
    </location>
</feature>
<evidence type="ECO:0000256" key="3">
    <source>
        <dbReference type="ARBA" id="ARBA00023163"/>
    </source>
</evidence>
<accession>A0A1I1V041</accession>
<dbReference type="GO" id="GO:0003700">
    <property type="term" value="F:DNA-binding transcription factor activity"/>
    <property type="evidence" value="ECO:0007669"/>
    <property type="project" value="TreeGrafter"/>
</dbReference>
<sequence length="249" mass="25331">MTGVDRGVTGRQPQAVRSALAVLEEVARAGAGVNAKEVAEALGLPPATTYRLLNLLVAEEYLVRLPDLHGFALGAKVAGLVGTAPPARVPTAARQVLAELRGGVRAGVHLVLVSGAAVRCADVDPDLPLAAPALVETHLHASAVGHLVLAEAGDWRDVVHHPDRLPALTPATPTRSVELEACLARVHAVGWAGQVGQLHEGVGCLAVPVRAPDGQLVGAVAVSSGRGEVPVASLDAARDCAARLGPLLG</sequence>
<dbReference type="SUPFAM" id="SSF46785">
    <property type="entry name" value="Winged helix' DNA-binding domain"/>
    <property type="match status" value="1"/>
</dbReference>
<dbReference type="InterPro" id="IPR036388">
    <property type="entry name" value="WH-like_DNA-bd_sf"/>
</dbReference>
<dbReference type="PROSITE" id="PS51077">
    <property type="entry name" value="HTH_ICLR"/>
    <property type="match status" value="1"/>
</dbReference>
<keyword evidence="7" id="KW-1185">Reference proteome</keyword>
<dbReference type="STRING" id="1225127.SAMN05661030_4158"/>
<dbReference type="InterPro" id="IPR005471">
    <property type="entry name" value="Tscrpt_reg_IclR_N"/>
</dbReference>
<feature type="domain" description="IclR-ED" evidence="5">
    <location>
        <begin position="69"/>
        <end position="249"/>
    </location>
</feature>
<dbReference type="RefSeq" id="WP_091564129.1">
    <property type="nucleotide sequence ID" value="NZ_BNAC01000007.1"/>
</dbReference>
<proteinExistence type="predicted"/>
<evidence type="ECO:0000256" key="2">
    <source>
        <dbReference type="ARBA" id="ARBA00023125"/>
    </source>
</evidence>
<protein>
    <submittedName>
        <fullName evidence="6">Transcriptional regulator, IclR family</fullName>
    </submittedName>
</protein>
<dbReference type="SMART" id="SM00346">
    <property type="entry name" value="HTH_ICLR"/>
    <property type="match status" value="1"/>
</dbReference>
<dbReference type="GO" id="GO:0003677">
    <property type="term" value="F:DNA binding"/>
    <property type="evidence" value="ECO:0007669"/>
    <property type="project" value="UniProtKB-KW"/>
</dbReference>
<gene>
    <name evidence="6" type="ORF">SAMN05661030_4158</name>
</gene>
<evidence type="ECO:0000259" key="4">
    <source>
        <dbReference type="PROSITE" id="PS51077"/>
    </source>
</evidence>
<reference evidence="7" key="1">
    <citation type="submission" date="2016-10" db="EMBL/GenBank/DDBJ databases">
        <authorList>
            <person name="Varghese N."/>
            <person name="Submissions S."/>
        </authorList>
    </citation>
    <scope>NUCLEOTIDE SEQUENCE [LARGE SCALE GENOMIC DNA]</scope>
    <source>
        <strain evidence="7">DSM 45962</strain>
    </source>
</reference>
<name>A0A1I1V041_9ACTN</name>
<dbReference type="Gene3D" id="1.10.10.10">
    <property type="entry name" value="Winged helix-like DNA-binding domain superfamily/Winged helix DNA-binding domain"/>
    <property type="match status" value="1"/>
</dbReference>
<evidence type="ECO:0000313" key="6">
    <source>
        <dbReference type="EMBL" id="SFD76442.1"/>
    </source>
</evidence>
<dbReference type="InterPro" id="IPR036390">
    <property type="entry name" value="WH_DNA-bd_sf"/>
</dbReference>
<dbReference type="GO" id="GO:0045892">
    <property type="term" value="P:negative regulation of DNA-templated transcription"/>
    <property type="evidence" value="ECO:0007669"/>
    <property type="project" value="TreeGrafter"/>
</dbReference>
<dbReference type="PANTHER" id="PTHR30136:SF24">
    <property type="entry name" value="HTH-TYPE TRANSCRIPTIONAL REPRESSOR ALLR"/>
    <property type="match status" value="1"/>
</dbReference>
<dbReference type="InterPro" id="IPR029016">
    <property type="entry name" value="GAF-like_dom_sf"/>
</dbReference>
<evidence type="ECO:0000313" key="7">
    <source>
        <dbReference type="Proteomes" id="UP000199022"/>
    </source>
</evidence>
<keyword evidence="1" id="KW-0805">Transcription regulation</keyword>
<dbReference type="Proteomes" id="UP000199022">
    <property type="component" value="Unassembled WGS sequence"/>
</dbReference>
<dbReference type="Gene3D" id="3.30.450.40">
    <property type="match status" value="1"/>
</dbReference>
<dbReference type="OrthoDB" id="5242615at2"/>
<dbReference type="PROSITE" id="PS51078">
    <property type="entry name" value="ICLR_ED"/>
    <property type="match status" value="1"/>
</dbReference>
<dbReference type="InterPro" id="IPR014757">
    <property type="entry name" value="Tscrpt_reg_IclR_C"/>
</dbReference>
<dbReference type="PANTHER" id="PTHR30136">
    <property type="entry name" value="HELIX-TURN-HELIX TRANSCRIPTIONAL REGULATOR, ICLR FAMILY"/>
    <property type="match status" value="1"/>
</dbReference>
<keyword evidence="3" id="KW-0804">Transcription</keyword>
<dbReference type="InterPro" id="IPR050707">
    <property type="entry name" value="HTH_MetabolicPath_Reg"/>
</dbReference>
<dbReference type="AlphaFoldDB" id="A0A1I1V041"/>
<organism evidence="6 7">
    <name type="scientific">Klenkia taihuensis</name>
    <dbReference type="NCBI Taxonomy" id="1225127"/>
    <lineage>
        <taxon>Bacteria</taxon>
        <taxon>Bacillati</taxon>
        <taxon>Actinomycetota</taxon>
        <taxon>Actinomycetes</taxon>
        <taxon>Geodermatophilales</taxon>
        <taxon>Geodermatophilaceae</taxon>
        <taxon>Klenkia</taxon>
    </lineage>
</organism>
<dbReference type="EMBL" id="FOMD01000007">
    <property type="protein sequence ID" value="SFD76442.1"/>
    <property type="molecule type" value="Genomic_DNA"/>
</dbReference>
<keyword evidence="2" id="KW-0238">DNA-binding</keyword>
<dbReference type="Pfam" id="PF09339">
    <property type="entry name" value="HTH_IclR"/>
    <property type="match status" value="1"/>
</dbReference>
<evidence type="ECO:0000259" key="5">
    <source>
        <dbReference type="PROSITE" id="PS51078"/>
    </source>
</evidence>
<dbReference type="Pfam" id="PF01614">
    <property type="entry name" value="IclR_C"/>
    <property type="match status" value="1"/>
</dbReference>
<dbReference type="SUPFAM" id="SSF55781">
    <property type="entry name" value="GAF domain-like"/>
    <property type="match status" value="1"/>
</dbReference>